<reference evidence="2 3" key="1">
    <citation type="journal article" date="2014" name="Science">
        <title>Plant genetics. Early allopolyploid evolution in the post-Neolithic Brassica napus oilseed genome.</title>
        <authorList>
            <person name="Chalhoub B."/>
            <person name="Denoeud F."/>
            <person name="Liu S."/>
            <person name="Parkin I.A."/>
            <person name="Tang H."/>
            <person name="Wang X."/>
            <person name="Chiquet J."/>
            <person name="Belcram H."/>
            <person name="Tong C."/>
            <person name="Samans B."/>
            <person name="Correa M."/>
            <person name="Da Silva C."/>
            <person name="Just J."/>
            <person name="Falentin C."/>
            <person name="Koh C.S."/>
            <person name="Le Clainche I."/>
            <person name="Bernard M."/>
            <person name="Bento P."/>
            <person name="Noel B."/>
            <person name="Labadie K."/>
            <person name="Alberti A."/>
            <person name="Charles M."/>
            <person name="Arnaud D."/>
            <person name="Guo H."/>
            <person name="Daviaud C."/>
            <person name="Alamery S."/>
            <person name="Jabbari K."/>
            <person name="Zhao M."/>
            <person name="Edger P.P."/>
            <person name="Chelaifa H."/>
            <person name="Tack D."/>
            <person name="Lassalle G."/>
            <person name="Mestiri I."/>
            <person name="Schnel N."/>
            <person name="Le Paslier M.C."/>
            <person name="Fan G."/>
            <person name="Renault V."/>
            <person name="Bayer P.E."/>
            <person name="Golicz A.A."/>
            <person name="Manoli S."/>
            <person name="Lee T.H."/>
            <person name="Thi V.H."/>
            <person name="Chalabi S."/>
            <person name="Hu Q."/>
            <person name="Fan C."/>
            <person name="Tollenaere R."/>
            <person name="Lu Y."/>
            <person name="Battail C."/>
            <person name="Shen J."/>
            <person name="Sidebottom C.H."/>
            <person name="Wang X."/>
            <person name="Canaguier A."/>
            <person name="Chauveau A."/>
            <person name="Berard A."/>
            <person name="Deniot G."/>
            <person name="Guan M."/>
            <person name="Liu Z."/>
            <person name="Sun F."/>
            <person name="Lim Y.P."/>
            <person name="Lyons E."/>
            <person name="Town C.D."/>
            <person name="Bancroft I."/>
            <person name="Wang X."/>
            <person name="Meng J."/>
            <person name="Ma J."/>
            <person name="Pires J.C."/>
            <person name="King G.J."/>
            <person name="Brunel D."/>
            <person name="Delourme R."/>
            <person name="Renard M."/>
            <person name="Aury J.M."/>
            <person name="Adams K.L."/>
            <person name="Batley J."/>
            <person name="Snowdon R.J."/>
            <person name="Tost J."/>
            <person name="Edwards D."/>
            <person name="Zhou Y."/>
            <person name="Hua W."/>
            <person name="Sharpe A.G."/>
            <person name="Paterson A.H."/>
            <person name="Guan C."/>
            <person name="Wincker P."/>
        </authorList>
    </citation>
    <scope>NUCLEOTIDE SEQUENCE [LARGE SCALE GENOMIC DNA]</scope>
    <source>
        <strain evidence="3">cv. Darmor-bzh</strain>
    </source>
</reference>
<dbReference type="OMA" id="ARISWNH"/>
<protein>
    <submittedName>
        <fullName evidence="1">(rape) hypothetical protein</fullName>
    </submittedName>
    <submittedName>
        <fullName evidence="2">BnaA09g43630D protein</fullName>
    </submittedName>
</protein>
<dbReference type="Gramene" id="CDY13861">
    <property type="protein sequence ID" value="CDY13861"/>
    <property type="gene ID" value="GSBRNA2T00078309001"/>
</dbReference>
<dbReference type="AlphaFoldDB" id="A0A078FL49"/>
<reference evidence="2" key="2">
    <citation type="submission" date="2014-06" db="EMBL/GenBank/DDBJ databases">
        <authorList>
            <person name="Genoscope - CEA"/>
        </authorList>
    </citation>
    <scope>NUCLEOTIDE SEQUENCE</scope>
</reference>
<proteinExistence type="predicted"/>
<dbReference type="Proteomes" id="UP000028999">
    <property type="component" value="Unassembled WGS sequence"/>
</dbReference>
<dbReference type="PaxDb" id="3708-A0A078FL49"/>
<reference evidence="1" key="3">
    <citation type="submission" date="2021-01" db="EMBL/GenBank/DDBJ databases">
        <authorList>
            <consortium name="Genoscope - CEA"/>
            <person name="William W."/>
        </authorList>
    </citation>
    <scope>NUCLEOTIDE SEQUENCE</scope>
</reference>
<evidence type="ECO:0000313" key="1">
    <source>
        <dbReference type="EMBL" id="CAF2050073.1"/>
    </source>
</evidence>
<evidence type="ECO:0000313" key="2">
    <source>
        <dbReference type="EMBL" id="CDY13861.1"/>
    </source>
</evidence>
<dbReference type="PANTHER" id="PTHR31579">
    <property type="entry name" value="OS03G0796600 PROTEIN"/>
    <property type="match status" value="1"/>
</dbReference>
<dbReference type="NCBIfam" id="TIGR01615">
    <property type="entry name" value="A_thal_3542"/>
    <property type="match status" value="1"/>
</dbReference>
<dbReference type="EMBL" id="HG994363">
    <property type="protein sequence ID" value="CAF2050073.1"/>
    <property type="molecule type" value="Genomic_DNA"/>
</dbReference>
<keyword evidence="3" id="KW-1185">Reference proteome</keyword>
<dbReference type="EMBL" id="LK032038">
    <property type="protein sequence ID" value="CDY13861.1"/>
    <property type="molecule type" value="Genomic_DNA"/>
</dbReference>
<sequence length="296" mass="33293">MDRQSSDDIMRFLDGMASSDDVLFGFLDEGNQSPEDFNLNGGSDTDDVDGNGNCTSEENKVFWQEQEQLLQGTLYRTSSIETKIRQATKEALKQVKSKGLHCVCLRPVAGGCRSCLRDEISRHLRDVAGYDCVTSKSKWRSSQDIPAGEHEYIEIIDRSDSKKGEMRVVIELSFRAEFEIAKCGEDYKRLISRLPEVYVGKTDRLRSLIKILCIAGKKCLRDNKMHMGPWRKHKYMQAKWLGTCERSNSLGAAVSETTEPENWVPRAKPRVSMLNYDGLLGSLSTGIGRHAAVTVV</sequence>
<dbReference type="STRING" id="3708.A0A078FL49"/>
<dbReference type="InterPro" id="IPR006502">
    <property type="entry name" value="PDDEXK-like"/>
</dbReference>
<gene>
    <name evidence="2" type="primary">BnaA09g43630D</name>
    <name evidence="1" type="ORF">DARMORV10_A09P58760.1</name>
    <name evidence="2" type="ORF">GSBRNA2T00078309001</name>
</gene>
<dbReference type="Pfam" id="PF04720">
    <property type="entry name" value="PDDEXK_6"/>
    <property type="match status" value="1"/>
</dbReference>
<organism evidence="2 3">
    <name type="scientific">Brassica napus</name>
    <name type="common">Rape</name>
    <dbReference type="NCBI Taxonomy" id="3708"/>
    <lineage>
        <taxon>Eukaryota</taxon>
        <taxon>Viridiplantae</taxon>
        <taxon>Streptophyta</taxon>
        <taxon>Embryophyta</taxon>
        <taxon>Tracheophyta</taxon>
        <taxon>Spermatophyta</taxon>
        <taxon>Magnoliopsida</taxon>
        <taxon>eudicotyledons</taxon>
        <taxon>Gunneridae</taxon>
        <taxon>Pentapetalae</taxon>
        <taxon>rosids</taxon>
        <taxon>malvids</taxon>
        <taxon>Brassicales</taxon>
        <taxon>Brassicaceae</taxon>
        <taxon>Brassiceae</taxon>
        <taxon>Brassica</taxon>
    </lineage>
</organism>
<accession>A0A078FL49</accession>
<dbReference type="Proteomes" id="UP001295469">
    <property type="component" value="Chromosome A09"/>
</dbReference>
<evidence type="ECO:0000313" key="3">
    <source>
        <dbReference type="Proteomes" id="UP000028999"/>
    </source>
</evidence>
<dbReference type="PANTHER" id="PTHR31579:SF65">
    <property type="entry name" value="(RAPE) HYPOTHETICAL PROTEIN"/>
    <property type="match status" value="1"/>
</dbReference>
<name>A0A078FL49_BRANA</name>